<keyword evidence="2" id="KW-1133">Transmembrane helix</keyword>
<dbReference type="InterPro" id="IPR006461">
    <property type="entry name" value="PLAC_motif_containing"/>
</dbReference>
<dbReference type="InParanoid" id="B7G5L9"/>
<accession>B7G5L9</accession>
<proteinExistence type="predicted"/>
<dbReference type="PaxDb" id="2850-Phatr47995"/>
<dbReference type="AlphaFoldDB" id="B7G5L9"/>
<keyword evidence="2" id="KW-0472">Membrane</keyword>
<keyword evidence="2" id="KW-0812">Transmembrane</keyword>
<keyword evidence="4" id="KW-1185">Reference proteome</keyword>
<evidence type="ECO:0000256" key="2">
    <source>
        <dbReference type="SAM" id="Phobius"/>
    </source>
</evidence>
<reference evidence="4" key="2">
    <citation type="submission" date="2008-08" db="EMBL/GenBank/DDBJ databases">
        <authorList>
            <consortium name="Diatom Consortium"/>
            <person name="Grigoriev I."/>
            <person name="Grimwood J."/>
            <person name="Kuo A."/>
            <person name="Otillar R.P."/>
            <person name="Salamov A."/>
            <person name="Detter J.C."/>
            <person name="Lindquist E."/>
            <person name="Shapiro H."/>
            <person name="Lucas S."/>
            <person name="Glavina del Rio T."/>
            <person name="Pitluck S."/>
            <person name="Rokhsar D."/>
            <person name="Bowler C."/>
        </authorList>
    </citation>
    <scope>GENOME REANNOTATION</scope>
    <source>
        <strain evidence="4">CCAP 1055/1</strain>
    </source>
</reference>
<gene>
    <name evidence="3" type="ORF">PHATRDRAFT_47995</name>
</gene>
<evidence type="ECO:0000313" key="3">
    <source>
        <dbReference type="EMBL" id="EEC46170.1"/>
    </source>
</evidence>
<reference evidence="3 4" key="1">
    <citation type="journal article" date="2008" name="Nature">
        <title>The Phaeodactylum genome reveals the evolutionary history of diatom genomes.</title>
        <authorList>
            <person name="Bowler C."/>
            <person name="Allen A.E."/>
            <person name="Badger J.H."/>
            <person name="Grimwood J."/>
            <person name="Jabbari K."/>
            <person name="Kuo A."/>
            <person name="Maheswari U."/>
            <person name="Martens C."/>
            <person name="Maumus F."/>
            <person name="Otillar R.P."/>
            <person name="Rayko E."/>
            <person name="Salamov A."/>
            <person name="Vandepoele K."/>
            <person name="Beszteri B."/>
            <person name="Gruber A."/>
            <person name="Heijde M."/>
            <person name="Katinka M."/>
            <person name="Mock T."/>
            <person name="Valentin K."/>
            <person name="Verret F."/>
            <person name="Berges J.A."/>
            <person name="Brownlee C."/>
            <person name="Cadoret J.P."/>
            <person name="Chiovitti A."/>
            <person name="Choi C.J."/>
            <person name="Coesel S."/>
            <person name="De Martino A."/>
            <person name="Detter J.C."/>
            <person name="Durkin C."/>
            <person name="Falciatore A."/>
            <person name="Fournet J."/>
            <person name="Haruta M."/>
            <person name="Huysman M.J."/>
            <person name="Jenkins B.D."/>
            <person name="Jiroutova K."/>
            <person name="Jorgensen R.E."/>
            <person name="Joubert Y."/>
            <person name="Kaplan A."/>
            <person name="Kroger N."/>
            <person name="Kroth P.G."/>
            <person name="La Roche J."/>
            <person name="Lindquist E."/>
            <person name="Lommer M."/>
            <person name="Martin-Jezequel V."/>
            <person name="Lopez P.J."/>
            <person name="Lucas S."/>
            <person name="Mangogna M."/>
            <person name="McGinnis K."/>
            <person name="Medlin L.K."/>
            <person name="Montsant A."/>
            <person name="Oudot-Le Secq M.P."/>
            <person name="Napoli C."/>
            <person name="Obornik M."/>
            <person name="Parker M.S."/>
            <person name="Petit J.L."/>
            <person name="Porcel B.M."/>
            <person name="Poulsen N."/>
            <person name="Robison M."/>
            <person name="Rychlewski L."/>
            <person name="Rynearson T.A."/>
            <person name="Schmutz J."/>
            <person name="Shapiro H."/>
            <person name="Siaut M."/>
            <person name="Stanley M."/>
            <person name="Sussman M.R."/>
            <person name="Taylor A.R."/>
            <person name="Vardi A."/>
            <person name="von Dassow P."/>
            <person name="Vyverman W."/>
            <person name="Willis A."/>
            <person name="Wyrwicz L.S."/>
            <person name="Rokhsar D.S."/>
            <person name="Weissenbach J."/>
            <person name="Armbrust E.V."/>
            <person name="Green B.R."/>
            <person name="Van de Peer Y."/>
            <person name="Grigoriev I.V."/>
        </authorList>
    </citation>
    <scope>NUCLEOTIDE SEQUENCE [LARGE SCALE GENOMIC DNA]</scope>
    <source>
        <strain evidence="3 4">CCAP 1055/1</strain>
    </source>
</reference>
<dbReference type="Proteomes" id="UP000000759">
    <property type="component" value="Chromosome 15"/>
</dbReference>
<evidence type="ECO:0000256" key="1">
    <source>
        <dbReference type="SAM" id="MobiDB-lite"/>
    </source>
</evidence>
<sequence length="301" mass="32973">MASKPGSIATHYSLCSASTTGSDVAMANPYCTDCVRQDSCGGRSVTGLNTSPDALFFKPHAGGSEESWTPLLRPEESTNTQPAAHKHNPTGEWKTGLLSCFRYGFLHSSFWTACCCPKLLLSQILARMDLPWHSLHQPPCQSKLGSEMHGARSKQRMLIFFACLFVLEMILTTRSTFVRTDPSSPGQQQSSLLPESNGSFLAILSGCFVWNEVLCIVLTLPLTILTFWIVVKLRRTIRQRHEIETGCCGSAEDACCICFCSTCAIAQMARQTADYEMVSPNCCTTTGLAGAERISFCELLL</sequence>
<feature type="region of interest" description="Disordered" evidence="1">
    <location>
        <begin position="65"/>
        <end position="88"/>
    </location>
</feature>
<protein>
    <submittedName>
        <fullName evidence="3">Uncharacterized protein</fullName>
    </submittedName>
</protein>
<dbReference type="Pfam" id="PF04749">
    <property type="entry name" value="PLAC8"/>
    <property type="match status" value="1"/>
</dbReference>
<dbReference type="RefSeq" id="XP_002182269.1">
    <property type="nucleotide sequence ID" value="XM_002182233.1"/>
</dbReference>
<dbReference type="OrthoDB" id="1045822at2759"/>
<dbReference type="GeneID" id="7202939"/>
<feature type="transmembrane region" description="Helical" evidence="2">
    <location>
        <begin position="198"/>
        <end position="231"/>
    </location>
</feature>
<dbReference type="EMBL" id="CM000617">
    <property type="protein sequence ID" value="EEC46170.1"/>
    <property type="molecule type" value="Genomic_DNA"/>
</dbReference>
<name>B7G5L9_PHATC</name>
<dbReference type="KEGG" id="pti:PHATRDRAFT_47995"/>
<dbReference type="HOGENOM" id="CLU_925790_0_0_1"/>
<evidence type="ECO:0000313" key="4">
    <source>
        <dbReference type="Proteomes" id="UP000000759"/>
    </source>
</evidence>
<organism evidence="3 4">
    <name type="scientific">Phaeodactylum tricornutum (strain CCAP 1055/1)</name>
    <dbReference type="NCBI Taxonomy" id="556484"/>
    <lineage>
        <taxon>Eukaryota</taxon>
        <taxon>Sar</taxon>
        <taxon>Stramenopiles</taxon>
        <taxon>Ochrophyta</taxon>
        <taxon>Bacillariophyta</taxon>
        <taxon>Bacillariophyceae</taxon>
        <taxon>Bacillariophycidae</taxon>
        <taxon>Naviculales</taxon>
        <taxon>Phaeodactylaceae</taxon>
        <taxon>Phaeodactylum</taxon>
    </lineage>
</organism>
<feature type="transmembrane region" description="Helical" evidence="2">
    <location>
        <begin position="158"/>
        <end position="178"/>
    </location>
</feature>